<dbReference type="Proteomes" id="UP000625976">
    <property type="component" value="Unassembled WGS sequence"/>
</dbReference>
<name>A0A917GG96_9FLAO</name>
<dbReference type="AlphaFoldDB" id="A0A917GG96"/>
<gene>
    <name evidence="1" type="ORF">GCM10010976_15730</name>
</gene>
<dbReference type="RefSeq" id="WP_188463584.1">
    <property type="nucleotide sequence ID" value="NZ_BMFQ01000002.1"/>
</dbReference>
<evidence type="ECO:0000313" key="2">
    <source>
        <dbReference type="Proteomes" id="UP000625976"/>
    </source>
</evidence>
<accession>A0A917GG96</accession>
<proteinExistence type="predicted"/>
<protein>
    <submittedName>
        <fullName evidence="1">Uncharacterized protein</fullName>
    </submittedName>
</protein>
<organism evidence="1 2">
    <name type="scientific">Bizionia arctica</name>
    <dbReference type="NCBI Taxonomy" id="1495645"/>
    <lineage>
        <taxon>Bacteria</taxon>
        <taxon>Pseudomonadati</taxon>
        <taxon>Bacteroidota</taxon>
        <taxon>Flavobacteriia</taxon>
        <taxon>Flavobacteriales</taxon>
        <taxon>Flavobacteriaceae</taxon>
        <taxon>Bizionia</taxon>
    </lineage>
</organism>
<sequence length="93" mass="11173">MHKQNEKFDDFIIEIDVSEVPITELLTKNDRLSLDFDELFLDDLEMIDLDDDVFDEAELEDEFNDEFDEDYNSYFEEQATLDDIDLEFDETLE</sequence>
<dbReference type="EMBL" id="BMFQ01000002">
    <property type="protein sequence ID" value="GGG44983.1"/>
    <property type="molecule type" value="Genomic_DNA"/>
</dbReference>
<keyword evidence="2" id="KW-1185">Reference proteome</keyword>
<reference evidence="1" key="1">
    <citation type="journal article" date="2014" name="Int. J. Syst. Evol. Microbiol.">
        <title>Complete genome sequence of Corynebacterium casei LMG S-19264T (=DSM 44701T), isolated from a smear-ripened cheese.</title>
        <authorList>
            <consortium name="US DOE Joint Genome Institute (JGI-PGF)"/>
            <person name="Walter F."/>
            <person name="Albersmeier A."/>
            <person name="Kalinowski J."/>
            <person name="Ruckert C."/>
        </authorList>
    </citation>
    <scope>NUCLEOTIDE SEQUENCE</scope>
    <source>
        <strain evidence="1">CGMCC 1.12751</strain>
    </source>
</reference>
<reference evidence="1" key="2">
    <citation type="submission" date="2020-09" db="EMBL/GenBank/DDBJ databases">
        <authorList>
            <person name="Sun Q."/>
            <person name="Zhou Y."/>
        </authorList>
    </citation>
    <scope>NUCLEOTIDE SEQUENCE</scope>
    <source>
        <strain evidence="1">CGMCC 1.12751</strain>
    </source>
</reference>
<comment type="caution">
    <text evidence="1">The sequence shown here is derived from an EMBL/GenBank/DDBJ whole genome shotgun (WGS) entry which is preliminary data.</text>
</comment>
<evidence type="ECO:0000313" key="1">
    <source>
        <dbReference type="EMBL" id="GGG44983.1"/>
    </source>
</evidence>